<feature type="transmembrane region" description="Helical" evidence="1">
    <location>
        <begin position="7"/>
        <end position="27"/>
    </location>
</feature>
<dbReference type="GeneID" id="15333266"/>
<dbReference type="EMBL" id="KC353359">
    <property type="protein sequence ID" value="AGH24475.1"/>
    <property type="molecule type" value="Genomic_DNA"/>
</dbReference>
<keyword evidence="1" id="KW-0472">Membrane</keyword>
<geneLocation type="mitochondrion" evidence="2"/>
<keyword evidence="1" id="KW-1133">Transmembrane helix</keyword>
<name>M4QEE9_SECEC</name>
<protein>
    <submittedName>
        <fullName evidence="2">Uncharacterized protein</fullName>
    </submittedName>
</protein>
<proteinExistence type="predicted"/>
<reference evidence="2" key="2">
    <citation type="journal article" date="2004" name="RNA">
        <title>Mitochondrial 3' tRNA editing in the jakobid Seculamonas ecuadoriensis: a novel mechanism and implications for tRNA processing.</title>
        <authorList>
            <person name="Leigh J."/>
            <person name="Lang B.F."/>
        </authorList>
    </citation>
    <scope>NUCLEOTIDE SEQUENCE</scope>
    <source>
        <strain evidence="2">ATCC 50688</strain>
    </source>
</reference>
<evidence type="ECO:0000313" key="2">
    <source>
        <dbReference type="EMBL" id="AGH24475.1"/>
    </source>
</evidence>
<dbReference type="AlphaFoldDB" id="M4QEE9"/>
<accession>M4QEE9</accession>
<sequence>MKHNTYYYIKILILIPLFLCFVIHLTSNHIYAQSENLEYLITMEDIEANPDMLHINATIYKELYYIEGSETIKRTASYIKMLENEDISPPKEMFIVDDRPIGFFCTFFTLIGFIIGLCFDELVIKNLFVDYSFVDAYRHVNATSNDLVNDLIVNDIDIIRAYSDIRDIDRTYSSVAGTYEMLYKRYIKTFLRCDFDKISLARYWHEAQILFTWQGWYFSYYLDYVADIHWFLKYMRSLSMLRRDQIYDLDFVVDQHDSFIWTRDIENFHLRGIIQWGSSVGLDCM</sequence>
<reference evidence="2" key="3">
    <citation type="journal article" date="2006" name="RNA">
        <title>Hybrid E. coli--Mitochondrial ribonuclease P RNAs are catalytically active.</title>
        <authorList>
            <person name="Seif E."/>
            <person name="Cadieux A."/>
            <person name="Lang B.F."/>
        </authorList>
    </citation>
    <scope>NUCLEOTIDE SEQUENCE</scope>
    <source>
        <strain evidence="2">ATCC 50688</strain>
    </source>
</reference>
<organism evidence="2">
    <name type="scientific">Seculamonas ecuadoriensis</name>
    <name type="common">Flagellate</name>
    <dbReference type="NCBI Taxonomy" id="221724"/>
    <lineage>
        <taxon>Eukaryota</taxon>
        <taxon>Discoba</taxon>
        <taxon>Jakobida</taxon>
        <taxon>Histionina</taxon>
        <taxon>Seculamonas</taxon>
    </lineage>
</organism>
<feature type="transmembrane region" description="Helical" evidence="1">
    <location>
        <begin position="101"/>
        <end position="119"/>
    </location>
</feature>
<gene>
    <name evidence="2" type="primary">orf285</name>
</gene>
<keyword evidence="1" id="KW-0812">Transmembrane</keyword>
<evidence type="ECO:0000256" key="1">
    <source>
        <dbReference type="SAM" id="Phobius"/>
    </source>
</evidence>
<keyword evidence="2" id="KW-0496">Mitochondrion</keyword>
<dbReference type="RefSeq" id="YP_007890780.1">
    <property type="nucleotide sequence ID" value="NC_021128.1"/>
</dbReference>
<reference evidence="2" key="4">
    <citation type="journal article" date="2013" name="Genome Biol. Evol.">
        <title>Strikingly bacteria-like and gene-rich mitochondrial genomes throughout jakobid protists.</title>
        <authorList>
            <person name="Burger G."/>
            <person name="Gray M.W."/>
            <person name="Forget L."/>
            <person name="Lang B.F."/>
        </authorList>
    </citation>
    <scope>NUCLEOTIDE SEQUENCE</scope>
    <source>
        <strain evidence="2">ATCC 50688</strain>
    </source>
</reference>
<reference evidence="2" key="1">
    <citation type="journal article" date="2003" name="Mol. Biol. Evol.">
        <title>Structure of the bc1 complex from Seculamonas ecuadoriensis, a jakobid flagellate with an ancestral mitochondrial genome.</title>
        <authorList>
            <person name="Marx S."/>
            <person name="Baumgartner M."/>
            <person name="Kannan S."/>
            <person name="Braun H.P."/>
            <person name="Lang B.F."/>
            <person name="Burger G."/>
        </authorList>
    </citation>
    <scope>NUCLEOTIDE SEQUENCE</scope>
    <source>
        <strain evidence="2">ATCC 50688</strain>
    </source>
</reference>